<evidence type="ECO:0000256" key="6">
    <source>
        <dbReference type="ARBA" id="ARBA00022840"/>
    </source>
</evidence>
<keyword evidence="7" id="KW-0143">Chaperone</keyword>
<comment type="similarity">
    <text evidence="2">Belongs to the heat shock protein 70 family.</text>
</comment>
<dbReference type="InterPro" id="IPR043129">
    <property type="entry name" value="ATPase_NBD"/>
</dbReference>
<feature type="chain" id="PRO_5047240207" description="Hypoxia up-regulated protein 1" evidence="11">
    <location>
        <begin position="27"/>
        <end position="923"/>
    </location>
</feature>
<evidence type="ECO:0000256" key="10">
    <source>
        <dbReference type="SAM" id="MobiDB-lite"/>
    </source>
</evidence>
<feature type="region of interest" description="Disordered" evidence="10">
    <location>
        <begin position="849"/>
        <end position="923"/>
    </location>
</feature>
<feature type="compositionally biased region" description="Basic and acidic residues" evidence="10">
    <location>
        <begin position="852"/>
        <end position="902"/>
    </location>
</feature>
<evidence type="ECO:0000313" key="12">
    <source>
        <dbReference type="Proteomes" id="UP001652582"/>
    </source>
</evidence>
<evidence type="ECO:0000256" key="7">
    <source>
        <dbReference type="ARBA" id="ARBA00023186"/>
    </source>
</evidence>
<organism evidence="12 13">
    <name type="scientific">Bicyclus anynana</name>
    <name type="common">Squinting bush brown butterfly</name>
    <dbReference type="NCBI Taxonomy" id="110368"/>
    <lineage>
        <taxon>Eukaryota</taxon>
        <taxon>Metazoa</taxon>
        <taxon>Ecdysozoa</taxon>
        <taxon>Arthropoda</taxon>
        <taxon>Hexapoda</taxon>
        <taxon>Insecta</taxon>
        <taxon>Pterygota</taxon>
        <taxon>Neoptera</taxon>
        <taxon>Endopterygota</taxon>
        <taxon>Lepidoptera</taxon>
        <taxon>Glossata</taxon>
        <taxon>Ditrysia</taxon>
        <taxon>Papilionoidea</taxon>
        <taxon>Nymphalidae</taxon>
        <taxon>Satyrinae</taxon>
        <taxon>Satyrini</taxon>
        <taxon>Mycalesina</taxon>
        <taxon>Bicyclus</taxon>
    </lineage>
</organism>
<keyword evidence="12" id="KW-1185">Reference proteome</keyword>
<proteinExistence type="inferred from homology"/>
<feature type="coiled-coil region" evidence="9">
    <location>
        <begin position="808"/>
        <end position="842"/>
    </location>
</feature>
<keyword evidence="5" id="KW-0256">Endoplasmic reticulum</keyword>
<dbReference type="KEGG" id="bany:112056128"/>
<evidence type="ECO:0000256" key="9">
    <source>
        <dbReference type="SAM" id="Coils"/>
    </source>
</evidence>
<dbReference type="PROSITE" id="PS01036">
    <property type="entry name" value="HSP70_3"/>
    <property type="match status" value="1"/>
</dbReference>
<evidence type="ECO:0000256" key="2">
    <source>
        <dbReference type="ARBA" id="ARBA00007381"/>
    </source>
</evidence>
<dbReference type="AlphaFoldDB" id="A0A6J1P2G5"/>
<protein>
    <recommendedName>
        <fullName evidence="8">Hypoxia up-regulated protein 1</fullName>
    </recommendedName>
</protein>
<dbReference type="GeneID" id="112056128"/>
<dbReference type="RefSeq" id="XP_023952252.2">
    <property type="nucleotide sequence ID" value="XM_024096484.2"/>
</dbReference>
<dbReference type="SUPFAM" id="SSF100934">
    <property type="entry name" value="Heat shock protein 70kD (HSP70), C-terminal subdomain"/>
    <property type="match status" value="1"/>
</dbReference>
<dbReference type="CDD" id="cd10230">
    <property type="entry name" value="ASKHA_NBD_HSP70_HYOU1"/>
    <property type="match status" value="1"/>
</dbReference>
<dbReference type="Gene3D" id="1.20.1270.10">
    <property type="match status" value="1"/>
</dbReference>
<evidence type="ECO:0000256" key="4">
    <source>
        <dbReference type="ARBA" id="ARBA00022741"/>
    </source>
</evidence>
<evidence type="ECO:0000256" key="11">
    <source>
        <dbReference type="SAM" id="SignalP"/>
    </source>
</evidence>
<dbReference type="SUPFAM" id="SSF53067">
    <property type="entry name" value="Actin-like ATPase domain"/>
    <property type="match status" value="2"/>
</dbReference>
<evidence type="ECO:0000256" key="3">
    <source>
        <dbReference type="ARBA" id="ARBA00022729"/>
    </source>
</evidence>
<keyword evidence="9" id="KW-0175">Coiled coil</keyword>
<accession>A0A6J1P2G5</accession>
<dbReference type="GO" id="GO:0140662">
    <property type="term" value="F:ATP-dependent protein folding chaperone"/>
    <property type="evidence" value="ECO:0007669"/>
    <property type="project" value="InterPro"/>
</dbReference>
<dbReference type="Proteomes" id="UP001652582">
    <property type="component" value="Chromosome 16"/>
</dbReference>
<evidence type="ECO:0000256" key="5">
    <source>
        <dbReference type="ARBA" id="ARBA00022824"/>
    </source>
</evidence>
<dbReference type="PANTHER" id="PTHR45639:SF3">
    <property type="entry name" value="HYPOXIA UP-REGULATED PROTEIN 1"/>
    <property type="match status" value="1"/>
</dbReference>
<gene>
    <name evidence="13" type="primary">LOC112056128</name>
</gene>
<keyword evidence="4" id="KW-0547">Nucleotide-binding</keyword>
<feature type="compositionally biased region" description="Basic and acidic residues" evidence="10">
    <location>
        <begin position="579"/>
        <end position="591"/>
    </location>
</feature>
<dbReference type="Pfam" id="PF00012">
    <property type="entry name" value="HSP70"/>
    <property type="match status" value="1"/>
</dbReference>
<dbReference type="GO" id="GO:0005788">
    <property type="term" value="C:endoplasmic reticulum lumen"/>
    <property type="evidence" value="ECO:0007669"/>
    <property type="project" value="UniProtKB-SubCell"/>
</dbReference>
<dbReference type="InterPro" id="IPR018181">
    <property type="entry name" value="Heat_shock_70_CS"/>
</dbReference>
<dbReference type="Gene3D" id="3.90.640.10">
    <property type="entry name" value="Actin, Chain A, domain 4"/>
    <property type="match status" value="1"/>
</dbReference>
<dbReference type="InterPro" id="IPR013126">
    <property type="entry name" value="Hsp_70_fam"/>
</dbReference>
<dbReference type="PANTHER" id="PTHR45639">
    <property type="entry name" value="HSC70CB, ISOFORM G-RELATED"/>
    <property type="match status" value="1"/>
</dbReference>
<dbReference type="OrthoDB" id="10262720at2759"/>
<dbReference type="Gene3D" id="3.30.30.30">
    <property type="match status" value="1"/>
</dbReference>
<keyword evidence="6" id="KW-0067">ATP-binding</keyword>
<dbReference type="InterPro" id="IPR029048">
    <property type="entry name" value="HSP70_C_sf"/>
</dbReference>
<dbReference type="Gene3D" id="3.30.420.40">
    <property type="match status" value="2"/>
</dbReference>
<dbReference type="GO" id="GO:0034663">
    <property type="term" value="C:endoplasmic reticulum chaperone complex"/>
    <property type="evidence" value="ECO:0007669"/>
    <property type="project" value="TreeGrafter"/>
</dbReference>
<keyword evidence="3 11" id="KW-0732">Signal</keyword>
<dbReference type="GO" id="GO:0005524">
    <property type="term" value="F:ATP binding"/>
    <property type="evidence" value="ECO:0007669"/>
    <property type="project" value="UniProtKB-KW"/>
</dbReference>
<evidence type="ECO:0000313" key="13">
    <source>
        <dbReference type="RefSeq" id="XP_023952252.2"/>
    </source>
</evidence>
<dbReference type="PRINTS" id="PR00301">
    <property type="entry name" value="HEATSHOCK70"/>
</dbReference>
<dbReference type="Gene3D" id="2.60.34.10">
    <property type="entry name" value="Substrate Binding Domain Of DNAk, Chain A, domain 1"/>
    <property type="match status" value="1"/>
</dbReference>
<name>A0A6J1P2G5_BICAN</name>
<evidence type="ECO:0000256" key="8">
    <source>
        <dbReference type="ARBA" id="ARBA00040503"/>
    </source>
</evidence>
<sequence length="923" mass="102809">MALVIKMLSAVCLVLLPLLVSHNVDAAAVISIDLGSEWMKIGIVSPGVPMEIVLNKESKRKTPAVVAFRDDVRTFGEDAVTVGVRFPKNSYKYLLDLLGKPYDHPLVQSYKDIFPYYEIVPTDRGTPEFVHDDETRYTPEELVGQLLAKAKDFAEISHGQPITECVITIPGYFNQAERRAMKEAASLAGLNVLQLINDYTAIAINYGIFRRKEINETAWYALFFDMGAVSTKAALVEYKTVKIKEKGYVETVPQLQVIGVGYDRTLGGLEMTLRLREHLIKAWEANGGGDVRASPRAMEKLLREAERLKIVLSANTEHYAQIESLLDDKDFKHLVSRVELEALCADLWPRVSGVIQRAIAAASGSGTGARLIVAGGASRVPAVQEALRSAAGLELSRSINADEAATLGAVYRAASLATGYKVAALNVRDAVVLPIQVVFTRHVDGNDRLIKRTLFGPMNPYPQKKVITFNKHTEDFTFAVNYAELDHIPSNELKNIGTLNLTQVSLSGVSDTLAKNTGDNIEHKGIKAHFNLDDSGILNLANVEFVAEKTVTDEEGADDSTLSKIGSTISKLFGSDAETPEKLGEEPEEKPQAPLKNDTVKSNETASDKNATDSESKPKPKVVVLKEPIKTDEIILNVQPLSPEEFKTSKAKITKLNNIDKKRIERETALNNLEAFVVDVQMKVDMEEYAECGTPELIEEIKKICSETSEWLYDDGYDAPTEKFEEKLNMLKEKTNSIFYKHWEHRERPDAVAAIQKLLNSSQEFLKMAKNFTKEANSDKDVFTEIEITMLDVKIEETKIWLEEALKEQNALKKNEDVKLTIDSLREKISSLDREVKYLLNKMKIWKPKKPVKTESDNKTETVIEPEKTENQEEKPDAQEKPVVEAEAEKVIGEETAEKDTGGEETEIPQIGDGNNEGEHSEL</sequence>
<feature type="compositionally biased region" description="Basic and acidic residues" evidence="10">
    <location>
        <begin position="598"/>
        <end position="618"/>
    </location>
</feature>
<dbReference type="GO" id="GO:0030968">
    <property type="term" value="P:endoplasmic reticulum unfolded protein response"/>
    <property type="evidence" value="ECO:0007669"/>
    <property type="project" value="TreeGrafter"/>
</dbReference>
<comment type="subcellular location">
    <subcellularLocation>
        <location evidence="1">Endoplasmic reticulum lumen</location>
    </subcellularLocation>
</comment>
<feature type="region of interest" description="Disordered" evidence="10">
    <location>
        <begin position="574"/>
        <end position="621"/>
    </location>
</feature>
<dbReference type="InterPro" id="IPR029047">
    <property type="entry name" value="HSP70_peptide-bd_sf"/>
</dbReference>
<feature type="signal peptide" evidence="11">
    <location>
        <begin position="1"/>
        <end position="26"/>
    </location>
</feature>
<reference evidence="13" key="1">
    <citation type="submission" date="2025-08" db="UniProtKB">
        <authorList>
            <consortium name="RefSeq"/>
        </authorList>
    </citation>
    <scope>IDENTIFICATION</scope>
</reference>
<evidence type="ECO:0000256" key="1">
    <source>
        <dbReference type="ARBA" id="ARBA00004319"/>
    </source>
</evidence>